<comment type="caution">
    <text evidence="4">The sequence shown here is derived from an EMBL/GenBank/DDBJ whole genome shotgun (WGS) entry which is preliminary data.</text>
</comment>
<dbReference type="InterPro" id="IPR002225">
    <property type="entry name" value="3Beta_OHSteriod_DH/Estase"/>
</dbReference>
<accession>A0A8H6TKH5</accession>
<evidence type="ECO:0000256" key="2">
    <source>
        <dbReference type="ARBA" id="ARBA00023002"/>
    </source>
</evidence>
<gene>
    <name evidence="4" type="ORF">HMN09_00349400</name>
</gene>
<evidence type="ECO:0000313" key="5">
    <source>
        <dbReference type="Proteomes" id="UP000613580"/>
    </source>
</evidence>
<evidence type="ECO:0000256" key="1">
    <source>
        <dbReference type="ARBA" id="ARBA00009219"/>
    </source>
</evidence>
<protein>
    <submittedName>
        <fullName evidence="4">3Beta-HSD domain-containing protein</fullName>
    </submittedName>
</protein>
<dbReference type="GO" id="GO:0016616">
    <property type="term" value="F:oxidoreductase activity, acting on the CH-OH group of donors, NAD or NADP as acceptor"/>
    <property type="evidence" value="ECO:0007669"/>
    <property type="project" value="InterPro"/>
</dbReference>
<evidence type="ECO:0000259" key="3">
    <source>
        <dbReference type="Pfam" id="PF01073"/>
    </source>
</evidence>
<dbReference type="Gene3D" id="3.40.50.720">
    <property type="entry name" value="NAD(P)-binding Rossmann-like Domain"/>
    <property type="match status" value="1"/>
</dbReference>
<dbReference type="PANTHER" id="PTHR43245:SF51">
    <property type="entry name" value="SHORT CHAIN DEHYDROGENASE_REDUCTASE FAMILY 42E, MEMBER 2"/>
    <property type="match status" value="1"/>
</dbReference>
<keyword evidence="5" id="KW-1185">Reference proteome</keyword>
<reference evidence="4" key="1">
    <citation type="submission" date="2020-05" db="EMBL/GenBank/DDBJ databases">
        <title>Mycena genomes resolve the evolution of fungal bioluminescence.</title>
        <authorList>
            <person name="Tsai I.J."/>
        </authorList>
    </citation>
    <scope>NUCLEOTIDE SEQUENCE</scope>
    <source>
        <strain evidence="4">110903Hualien_Pintung</strain>
    </source>
</reference>
<sequence>MAPQQSYLVIGGGGAQGQFVVEQLLNRGESKVAVYDALPLAPEQQDRFGGFVQTFVGDICAQDNTFETALTTTEATCVIHCGMVATPPTREALYPSGPPRNLTPAQRQAEALSLRDAHRRVSTDGMRRVFAAILHGNSTVKQLVYVSQADAFFDGRDRPNLRESEAEYPAKVWDEMLEPALLGERMVLSFNGVEGLSTAVIRPATIYGPGRNVSATLRGYQTKPQLASTRVGDSNNLADRTYAENVAHAAILAADCLHPDHRNHKAAVGRAFFITDDAPRPMWDYYPQLWAAVSGLPPAPTAVISKTPVLMVAGLVDMVNNLRGKKAYAWKRITFLCSTRTYDITLAKTVLGYRPIVSMDEGIRKTAEWWLKTQLKICQNKRQETEHPPAYDHEENMYVSEKSPFF</sequence>
<keyword evidence="2" id="KW-0560">Oxidoreductase</keyword>
<dbReference type="InterPro" id="IPR036291">
    <property type="entry name" value="NAD(P)-bd_dom_sf"/>
</dbReference>
<comment type="similarity">
    <text evidence="1">Belongs to the 3-beta-HSD family.</text>
</comment>
<dbReference type="InterPro" id="IPR050177">
    <property type="entry name" value="Lipid_A_modif_metabolic_enz"/>
</dbReference>
<proteinExistence type="inferred from homology"/>
<evidence type="ECO:0000313" key="4">
    <source>
        <dbReference type="EMBL" id="KAF7318402.1"/>
    </source>
</evidence>
<dbReference type="AlphaFoldDB" id="A0A8H6TKH5"/>
<name>A0A8H6TKH5_MYCCL</name>
<dbReference type="Proteomes" id="UP000613580">
    <property type="component" value="Unassembled WGS sequence"/>
</dbReference>
<dbReference type="SUPFAM" id="SSF51735">
    <property type="entry name" value="NAD(P)-binding Rossmann-fold domains"/>
    <property type="match status" value="1"/>
</dbReference>
<dbReference type="GO" id="GO:0006694">
    <property type="term" value="P:steroid biosynthetic process"/>
    <property type="evidence" value="ECO:0007669"/>
    <property type="project" value="InterPro"/>
</dbReference>
<dbReference type="EMBL" id="JACAZE010000004">
    <property type="protein sequence ID" value="KAF7318402.1"/>
    <property type="molecule type" value="Genomic_DNA"/>
</dbReference>
<dbReference type="OrthoDB" id="10058185at2759"/>
<feature type="domain" description="3-beta hydroxysteroid dehydrogenase/isomerase" evidence="3">
    <location>
        <begin position="115"/>
        <end position="291"/>
    </location>
</feature>
<dbReference type="Pfam" id="PF01073">
    <property type="entry name" value="3Beta_HSD"/>
    <property type="match status" value="1"/>
</dbReference>
<dbReference type="PANTHER" id="PTHR43245">
    <property type="entry name" value="BIFUNCTIONAL POLYMYXIN RESISTANCE PROTEIN ARNA"/>
    <property type="match status" value="1"/>
</dbReference>
<organism evidence="4 5">
    <name type="scientific">Mycena chlorophos</name>
    <name type="common">Agaric fungus</name>
    <name type="synonym">Agaricus chlorophos</name>
    <dbReference type="NCBI Taxonomy" id="658473"/>
    <lineage>
        <taxon>Eukaryota</taxon>
        <taxon>Fungi</taxon>
        <taxon>Dikarya</taxon>
        <taxon>Basidiomycota</taxon>
        <taxon>Agaricomycotina</taxon>
        <taxon>Agaricomycetes</taxon>
        <taxon>Agaricomycetidae</taxon>
        <taxon>Agaricales</taxon>
        <taxon>Marasmiineae</taxon>
        <taxon>Mycenaceae</taxon>
        <taxon>Mycena</taxon>
    </lineage>
</organism>